<reference evidence="3" key="1">
    <citation type="submission" date="2023-03" db="EMBL/GenBank/DDBJ databases">
        <title>Massive genome expansion in bonnet fungi (Mycena s.s.) driven by repeated elements and novel gene families across ecological guilds.</title>
        <authorList>
            <consortium name="Lawrence Berkeley National Laboratory"/>
            <person name="Harder C.B."/>
            <person name="Miyauchi S."/>
            <person name="Viragh M."/>
            <person name="Kuo A."/>
            <person name="Thoen E."/>
            <person name="Andreopoulos B."/>
            <person name="Lu D."/>
            <person name="Skrede I."/>
            <person name="Drula E."/>
            <person name="Henrissat B."/>
            <person name="Morin E."/>
            <person name="Kohler A."/>
            <person name="Barry K."/>
            <person name="LaButti K."/>
            <person name="Morin E."/>
            <person name="Salamov A."/>
            <person name="Lipzen A."/>
            <person name="Mereny Z."/>
            <person name="Hegedus B."/>
            <person name="Baldrian P."/>
            <person name="Stursova M."/>
            <person name="Weitz H."/>
            <person name="Taylor A."/>
            <person name="Grigoriev I.V."/>
            <person name="Nagy L.G."/>
            <person name="Martin F."/>
            <person name="Kauserud H."/>
        </authorList>
    </citation>
    <scope>NUCLEOTIDE SEQUENCE</scope>
    <source>
        <strain evidence="3">9144</strain>
    </source>
</reference>
<dbReference type="Pfam" id="PF00498">
    <property type="entry name" value="FHA"/>
    <property type="match status" value="1"/>
</dbReference>
<dbReference type="InterPro" id="IPR000253">
    <property type="entry name" value="FHA_dom"/>
</dbReference>
<sequence>MDLPGRYGTIALLRQSQTTEVNVVTSFGVDTPAVSFGRDPTCSVRLYYPDVSPLHARIVFNDARKAFLEVLGARGLVVDGCHVFPNDAALSPRTIALENGSEVQIHGKRFRFTYPPKDVRAALAASPARASPFPCPANRALRLSMIASAQVFSPRPSNNPRENLRVLQSPLRAPFPRAPSPQPRSPSPVKSRGAPAAAPADDDDEHETITLVQGAHPRVVEEAKDLVILEDVEVAPAPPDRGRQEAVLPLPKTPRRLSLHRAVLIRSAQRAVL</sequence>
<feature type="domain" description="FHA" evidence="2">
    <location>
        <begin position="34"/>
        <end position="83"/>
    </location>
</feature>
<dbReference type="Gene3D" id="2.60.200.20">
    <property type="match status" value="1"/>
</dbReference>
<evidence type="ECO:0000259" key="2">
    <source>
        <dbReference type="PROSITE" id="PS50006"/>
    </source>
</evidence>
<accession>A0AAD6Y8M5</accession>
<keyword evidence="4" id="KW-1185">Reference proteome</keyword>
<proteinExistence type="predicted"/>
<gene>
    <name evidence="3" type="ORF">GGX14DRAFT_366201</name>
</gene>
<dbReference type="AlphaFoldDB" id="A0AAD6Y8M5"/>
<feature type="non-terminal residue" evidence="3">
    <location>
        <position position="1"/>
    </location>
</feature>
<dbReference type="PROSITE" id="PS50006">
    <property type="entry name" value="FHA_DOMAIN"/>
    <property type="match status" value="1"/>
</dbReference>
<comment type="caution">
    <text evidence="3">The sequence shown here is derived from an EMBL/GenBank/DDBJ whole genome shotgun (WGS) entry which is preliminary data.</text>
</comment>
<evidence type="ECO:0000313" key="4">
    <source>
        <dbReference type="Proteomes" id="UP001219525"/>
    </source>
</evidence>
<dbReference type="EMBL" id="JARJCW010000036">
    <property type="protein sequence ID" value="KAJ7207466.1"/>
    <property type="molecule type" value="Genomic_DNA"/>
</dbReference>
<feature type="compositionally biased region" description="Low complexity" evidence="1">
    <location>
        <begin position="187"/>
        <end position="199"/>
    </location>
</feature>
<dbReference type="SMART" id="SM00240">
    <property type="entry name" value="FHA"/>
    <property type="match status" value="1"/>
</dbReference>
<feature type="region of interest" description="Disordered" evidence="1">
    <location>
        <begin position="172"/>
        <end position="204"/>
    </location>
</feature>
<evidence type="ECO:0000313" key="3">
    <source>
        <dbReference type="EMBL" id="KAJ7207466.1"/>
    </source>
</evidence>
<protein>
    <recommendedName>
        <fullName evidence="2">FHA domain-containing protein</fullName>
    </recommendedName>
</protein>
<dbReference type="Proteomes" id="UP001219525">
    <property type="component" value="Unassembled WGS sequence"/>
</dbReference>
<dbReference type="SUPFAM" id="SSF49879">
    <property type="entry name" value="SMAD/FHA domain"/>
    <property type="match status" value="1"/>
</dbReference>
<organism evidence="3 4">
    <name type="scientific">Mycena pura</name>
    <dbReference type="NCBI Taxonomy" id="153505"/>
    <lineage>
        <taxon>Eukaryota</taxon>
        <taxon>Fungi</taxon>
        <taxon>Dikarya</taxon>
        <taxon>Basidiomycota</taxon>
        <taxon>Agaricomycotina</taxon>
        <taxon>Agaricomycetes</taxon>
        <taxon>Agaricomycetidae</taxon>
        <taxon>Agaricales</taxon>
        <taxon>Marasmiineae</taxon>
        <taxon>Mycenaceae</taxon>
        <taxon>Mycena</taxon>
    </lineage>
</organism>
<feature type="compositionally biased region" description="Pro residues" evidence="1">
    <location>
        <begin position="176"/>
        <end position="186"/>
    </location>
</feature>
<name>A0AAD6Y8M5_9AGAR</name>
<dbReference type="InterPro" id="IPR008984">
    <property type="entry name" value="SMAD_FHA_dom_sf"/>
</dbReference>
<evidence type="ECO:0000256" key="1">
    <source>
        <dbReference type="SAM" id="MobiDB-lite"/>
    </source>
</evidence>